<dbReference type="PROSITE" id="PS51695">
    <property type="entry name" value="SEDOLISIN"/>
    <property type="match status" value="1"/>
</dbReference>
<dbReference type="KEGG" id="tsa:AciPR4_1641"/>
<evidence type="ECO:0000313" key="9">
    <source>
        <dbReference type="EMBL" id="ADV82452.1"/>
    </source>
</evidence>
<dbReference type="InterPro" id="IPR015366">
    <property type="entry name" value="S53_propep"/>
</dbReference>
<evidence type="ECO:0000259" key="8">
    <source>
        <dbReference type="PROSITE" id="PS51695"/>
    </source>
</evidence>
<keyword evidence="2" id="KW-0645">Protease</keyword>
<name>E8V395_TERSS</name>
<dbReference type="SMART" id="SM00944">
    <property type="entry name" value="Pro-kuma_activ"/>
    <property type="match status" value="1"/>
</dbReference>
<dbReference type="RefSeq" id="WP_013568185.1">
    <property type="nucleotide sequence ID" value="NC_014963.1"/>
</dbReference>
<dbReference type="InterPro" id="IPR030400">
    <property type="entry name" value="Sedolisin_dom"/>
</dbReference>
<dbReference type="SUPFAM" id="SSF54897">
    <property type="entry name" value="Protease propeptides/inhibitors"/>
    <property type="match status" value="1"/>
</dbReference>
<reference evidence="9 10" key="1">
    <citation type="journal article" date="2012" name="Stand. Genomic Sci.">
        <title>Complete genome sequence of Terriglobus saanensis type strain SP1PR4(T), an Acidobacteria from tundra soil.</title>
        <authorList>
            <person name="Rawat S.R."/>
            <person name="Mannisto M.K."/>
            <person name="Starovoytov V."/>
            <person name="Goodwin L."/>
            <person name="Nolan M."/>
            <person name="Hauser L."/>
            <person name="Land M."/>
            <person name="Davenport K.W."/>
            <person name="Woyke T."/>
            <person name="Haggblom M.M."/>
        </authorList>
    </citation>
    <scope>NUCLEOTIDE SEQUENCE</scope>
    <source>
        <strain evidence="10">ATCC BAA-1853 / DSM 23119 / SP1PR4</strain>
    </source>
</reference>
<gene>
    <name evidence="9" type="ordered locus">AciPR4_1641</name>
</gene>
<dbReference type="PROSITE" id="PS00138">
    <property type="entry name" value="SUBTILASE_SER"/>
    <property type="match status" value="1"/>
</dbReference>
<dbReference type="STRING" id="401053.AciPR4_1641"/>
<dbReference type="InterPro" id="IPR023828">
    <property type="entry name" value="Peptidase_S8_Ser-AS"/>
</dbReference>
<dbReference type="AlphaFoldDB" id="E8V395"/>
<dbReference type="HOGENOM" id="CLU_276325_0_0_0"/>
<dbReference type="EMBL" id="CP002467">
    <property type="protein sequence ID" value="ADV82452.1"/>
    <property type="molecule type" value="Genomic_DNA"/>
</dbReference>
<dbReference type="GO" id="GO:0006508">
    <property type="term" value="P:proteolysis"/>
    <property type="evidence" value="ECO:0007669"/>
    <property type="project" value="UniProtKB-KW"/>
</dbReference>
<dbReference type="GO" id="GO:0046872">
    <property type="term" value="F:metal ion binding"/>
    <property type="evidence" value="ECO:0007669"/>
    <property type="project" value="UniProtKB-KW"/>
</dbReference>
<dbReference type="PANTHER" id="PTHR14218:SF15">
    <property type="entry name" value="TRIPEPTIDYL-PEPTIDASE 1"/>
    <property type="match status" value="1"/>
</dbReference>
<sequence length="1148" mass="120099">MHKRLGFPRFPMLSVMFLSAIAISIQPTFAQRRQLPMRSNASTTDPAVSALPANQPIHLGITLPLRNVDALKQLIKNQADPESPLYKRYLTAGQFAEQYGPTEADYNKVMSYAQAQGFTVSKTSRNHTLVQISGSVGSVNRMFATTMRVYKHPTEKRNYHAPSVAPTIDASLPILSVEGLSDRDRPKPFSKRGTPHAYFLTGSGPSNNFLGSDIRAAYAGDVSYQGEGQTLGLIELGPYNLSDVQSYFGSIGQSLDVPIYNVLLNVDGQCTGSCDDGEEVIDIEQIISMAPKASGLLVYEGYNDASNWLAAFVQAADDNIAKQLSLSFGFGGTPATQPGYEQVFLQMEAQGQSLFIASGDSGANVGDIGYPGNSPNVIDVGGTDLTTNGSGGAWQNEVTWVDSTGGWSTQSPIPAFQTPFINSQNQGSTQFRNVPDVAAEADFDSYFCANGGCYTGIGGTSLAAPRWAGYMALVNQQANGHGVTFTSATPYQIGASSNYGAVLHDITEGNDFNTGSPNLFTAVSGYDLVTGWGSPNGQALLNLLAPPAEVSTGANFTLTATPATASITPGGSTTATVTVTPVNGFAGQIALSAIPVGSPAGISASVSTTAVSSGGEAIVTISTTADAPPGNQMVAVTGTANGITQIAYVRLAIPDFSLTVSSPMLYVNQSGSATDDITVDGLNGFSSPVALSLTNLPPGVIGNLSAKNTSMTSTLTLKAGFAAIPTSGTPVSIVGNAGSIDRSVPALTLAVSAATGDCGVGTEVKLDNAYNLSGLTADGTTVSGSGIDGDGYTLSSTLLKSARVLNGLRFKFGPANGPDAVYAAGQTLALPSGKYQTLQLMGLGLNGTQTRQQLTVTYTDGSTIQFSQTFSDWHTPSVALNEMEAVAMPYRNTAAGARSTAQFNVYNYSLLLDFSRTVKSITLPNNRNVVILAATLSPFPDGTAVNLPFNTTGIYTDGTIFDGNGGLDGGGAAYSANLLDDGLSGEHIMVDGIRFILGGANAPNAYYGTGAKLALPPGNYSELTMVGTGVQGDQTDQTAVVTYSDGTKSTFTQSFSDWSSFTGYTNESLVTKTSYRDYNDGSKNTQNFNVYRYSFAINPLKRVTSVTMPDNRNVVILALTLDNNPAYYRVEELLCESPLAGALESLKF</sequence>
<dbReference type="eggNOG" id="COG4934">
    <property type="taxonomic scope" value="Bacteria"/>
</dbReference>
<keyword evidence="7" id="KW-0865">Zymogen</keyword>
<dbReference type="OrthoDB" id="102721at2"/>
<organism evidence="9 10">
    <name type="scientific">Terriglobus saanensis (strain ATCC BAA-1853 / DSM 23119 / SP1PR4)</name>
    <dbReference type="NCBI Taxonomy" id="401053"/>
    <lineage>
        <taxon>Bacteria</taxon>
        <taxon>Pseudomonadati</taxon>
        <taxon>Acidobacteriota</taxon>
        <taxon>Terriglobia</taxon>
        <taxon>Terriglobales</taxon>
        <taxon>Acidobacteriaceae</taxon>
        <taxon>Terriglobus</taxon>
    </lineage>
</organism>
<evidence type="ECO:0000256" key="7">
    <source>
        <dbReference type="ARBA" id="ARBA00023145"/>
    </source>
</evidence>
<dbReference type="CDD" id="cd04056">
    <property type="entry name" value="Peptidases_S53"/>
    <property type="match status" value="1"/>
</dbReference>
<evidence type="ECO:0000256" key="3">
    <source>
        <dbReference type="ARBA" id="ARBA00022723"/>
    </source>
</evidence>
<evidence type="ECO:0000256" key="1">
    <source>
        <dbReference type="ARBA" id="ARBA00001913"/>
    </source>
</evidence>
<evidence type="ECO:0000256" key="6">
    <source>
        <dbReference type="ARBA" id="ARBA00022837"/>
    </source>
</evidence>
<keyword evidence="3" id="KW-0479">Metal-binding</keyword>
<keyword evidence="4" id="KW-0378">Hydrolase</keyword>
<dbReference type="Pfam" id="PF09286">
    <property type="entry name" value="Pro-kuma_activ"/>
    <property type="match status" value="1"/>
</dbReference>
<keyword evidence="10" id="KW-1185">Reference proteome</keyword>
<dbReference type="InterPro" id="IPR036852">
    <property type="entry name" value="Peptidase_S8/S53_dom_sf"/>
</dbReference>
<protein>
    <submittedName>
        <fullName evidence="9">Peptidase S53 propeptide</fullName>
    </submittedName>
</protein>
<keyword evidence="5" id="KW-0720">Serine protease</keyword>
<keyword evidence="6" id="KW-0106">Calcium</keyword>
<dbReference type="Gene3D" id="3.40.50.200">
    <property type="entry name" value="Peptidase S8/S53 domain"/>
    <property type="match status" value="1"/>
</dbReference>
<evidence type="ECO:0000256" key="4">
    <source>
        <dbReference type="ARBA" id="ARBA00022801"/>
    </source>
</evidence>
<accession>E8V395</accession>
<comment type="cofactor">
    <cofactor evidence="1">
        <name>Ca(2+)</name>
        <dbReference type="ChEBI" id="CHEBI:29108"/>
    </cofactor>
</comment>
<evidence type="ECO:0000256" key="5">
    <source>
        <dbReference type="ARBA" id="ARBA00022825"/>
    </source>
</evidence>
<dbReference type="SUPFAM" id="SSF52743">
    <property type="entry name" value="Subtilisin-like"/>
    <property type="match status" value="1"/>
</dbReference>
<evidence type="ECO:0000313" key="10">
    <source>
        <dbReference type="Proteomes" id="UP000006844"/>
    </source>
</evidence>
<dbReference type="Proteomes" id="UP000006844">
    <property type="component" value="Chromosome"/>
</dbReference>
<feature type="domain" description="Peptidase S53" evidence="8">
    <location>
        <begin position="208"/>
        <end position="547"/>
    </location>
</feature>
<evidence type="ECO:0000256" key="2">
    <source>
        <dbReference type="ARBA" id="ARBA00022670"/>
    </source>
</evidence>
<proteinExistence type="predicted"/>
<dbReference type="GO" id="GO:0004252">
    <property type="term" value="F:serine-type endopeptidase activity"/>
    <property type="evidence" value="ECO:0007669"/>
    <property type="project" value="InterPro"/>
</dbReference>
<dbReference type="GO" id="GO:0008240">
    <property type="term" value="F:tripeptidyl-peptidase activity"/>
    <property type="evidence" value="ECO:0007669"/>
    <property type="project" value="TreeGrafter"/>
</dbReference>
<dbReference type="CDD" id="cd11377">
    <property type="entry name" value="Pro-peptidase_S53"/>
    <property type="match status" value="1"/>
</dbReference>
<dbReference type="PANTHER" id="PTHR14218">
    <property type="entry name" value="PROTEASE S8 TRIPEPTIDYL PEPTIDASE I CLN2"/>
    <property type="match status" value="1"/>
</dbReference>
<dbReference type="InterPro" id="IPR050819">
    <property type="entry name" value="Tripeptidyl-peptidase_I"/>
</dbReference>